<evidence type="ECO:0000256" key="1">
    <source>
        <dbReference type="ARBA" id="ARBA00011076"/>
    </source>
</evidence>
<keyword evidence="6" id="KW-0040">ANK repeat</keyword>
<evidence type="ECO:0000256" key="4">
    <source>
        <dbReference type="ARBA" id="ARBA00022737"/>
    </source>
</evidence>
<dbReference type="Pfam" id="PF12796">
    <property type="entry name" value="Ank_2"/>
    <property type="match status" value="1"/>
</dbReference>
<dbReference type="OMA" id="KENNCFP"/>
<dbReference type="Pfam" id="PF04960">
    <property type="entry name" value="Glutaminase"/>
    <property type="match status" value="2"/>
</dbReference>
<dbReference type="InterPro" id="IPR015868">
    <property type="entry name" value="Glutaminase"/>
</dbReference>
<dbReference type="AlphaFoldDB" id="A0A0G4IH72"/>
<evidence type="ECO:0000313" key="11">
    <source>
        <dbReference type="Proteomes" id="UP000039324"/>
    </source>
</evidence>
<dbReference type="PANTHER" id="PTHR12544:SF29">
    <property type="entry name" value="GLUTAMINASE"/>
    <property type="match status" value="1"/>
</dbReference>
<feature type="region of interest" description="Disordered" evidence="8">
    <location>
        <begin position="724"/>
        <end position="756"/>
    </location>
</feature>
<evidence type="ECO:0000259" key="9">
    <source>
        <dbReference type="Pfam" id="PF17959"/>
    </source>
</evidence>
<organism evidence="10 11">
    <name type="scientific">Plasmodiophora brassicae</name>
    <name type="common">Clubroot disease agent</name>
    <dbReference type="NCBI Taxonomy" id="37360"/>
    <lineage>
        <taxon>Eukaryota</taxon>
        <taxon>Sar</taxon>
        <taxon>Rhizaria</taxon>
        <taxon>Endomyxa</taxon>
        <taxon>Phytomyxea</taxon>
        <taxon>Plasmodiophorida</taxon>
        <taxon>Plasmodiophoridae</taxon>
        <taxon>Plasmodiophora</taxon>
    </lineage>
</organism>
<dbReference type="OrthoDB" id="9995210at2759"/>
<feature type="region of interest" description="Disordered" evidence="8">
    <location>
        <begin position="681"/>
        <end position="700"/>
    </location>
</feature>
<comment type="catalytic activity">
    <reaction evidence="7">
        <text>L-glutamine + H2O = L-glutamate + NH4(+)</text>
        <dbReference type="Rhea" id="RHEA:15889"/>
        <dbReference type="ChEBI" id="CHEBI:15377"/>
        <dbReference type="ChEBI" id="CHEBI:28938"/>
        <dbReference type="ChEBI" id="CHEBI:29985"/>
        <dbReference type="ChEBI" id="CHEBI:58359"/>
        <dbReference type="EC" id="3.5.1.2"/>
    </reaction>
</comment>
<evidence type="ECO:0000256" key="5">
    <source>
        <dbReference type="ARBA" id="ARBA00022801"/>
    </source>
</evidence>
<feature type="compositionally biased region" description="Acidic residues" evidence="8">
    <location>
        <begin position="733"/>
        <end position="742"/>
    </location>
</feature>
<dbReference type="EMBL" id="CDSF01000001">
    <property type="protein sequence ID" value="CEO94470.1"/>
    <property type="molecule type" value="Genomic_DNA"/>
</dbReference>
<dbReference type="EC" id="3.5.1.2" evidence="3"/>
<evidence type="ECO:0000256" key="8">
    <source>
        <dbReference type="SAM" id="MobiDB-lite"/>
    </source>
</evidence>
<dbReference type="Pfam" id="PF17959">
    <property type="entry name" value="EF-hand_14"/>
    <property type="match status" value="1"/>
</dbReference>
<dbReference type="Gene3D" id="3.40.710.10">
    <property type="entry name" value="DD-peptidase/beta-lactamase superfamily"/>
    <property type="match status" value="1"/>
</dbReference>
<accession>A0A0G4IH72</accession>
<protein>
    <recommendedName>
        <fullName evidence="3">glutaminase</fullName>
        <ecNumber evidence="3">3.5.1.2</ecNumber>
    </recommendedName>
</protein>
<evidence type="ECO:0000256" key="6">
    <source>
        <dbReference type="ARBA" id="ARBA00023043"/>
    </source>
</evidence>
<dbReference type="Gene3D" id="1.25.40.20">
    <property type="entry name" value="Ankyrin repeat-containing domain"/>
    <property type="match status" value="1"/>
</dbReference>
<dbReference type="SUPFAM" id="SSF56601">
    <property type="entry name" value="beta-lactamase/transpeptidase-like"/>
    <property type="match status" value="1"/>
</dbReference>
<dbReference type="GO" id="GO:0004359">
    <property type="term" value="F:glutaminase activity"/>
    <property type="evidence" value="ECO:0007669"/>
    <property type="project" value="UniProtKB-EC"/>
</dbReference>
<reference evidence="10 11" key="1">
    <citation type="submission" date="2015-02" db="EMBL/GenBank/DDBJ databases">
        <authorList>
            <person name="Chooi Y.-H."/>
        </authorList>
    </citation>
    <scope>NUCLEOTIDE SEQUENCE [LARGE SCALE GENOMIC DNA]</scope>
    <source>
        <strain evidence="10">E3</strain>
    </source>
</reference>
<comment type="similarity">
    <text evidence="1">Belongs to the glutaminase family.</text>
</comment>
<dbReference type="InterPro" id="IPR041541">
    <property type="entry name" value="Glutaminase_EF-hand"/>
</dbReference>
<keyword evidence="11" id="KW-1185">Reference proteome</keyword>
<sequence>MRVRSGTDNEFWGAPSSDARGMEQCRKKRISRPVALTFQALDVDSTGRIGSLQLIDHLRTAGIHIDKDPRLAETYEKLQELNGVLFNVELDLEVFAQVTHANITLIHKAISGMLVVPDFVGFTEKLADMFDVIVENRSGNVAEYIPELKSVDPDKFAISVCTVDGQTWSHGDHTALFTVQSTAKPISYMMAVQEKGLDYVHQHVGREPSGLPFNSLALKAVDPSRFKNGPRAIPHNTMINSGAIMICALLMENQQSMSKRFKSLLSVWKKLFGDKKPDFSNSTYLSEKETASRNWCLTYMMQDAGCFPSETNLKQTLDFYFQTCAIEADTERMATLAAALAAGGVNPFTDERIFKSETVRNCLSLMLSTGMYDYSGEWQFSVGVPAKSGVGTLRMGAPSDLADVASQVSGVVYLVIPNLMGIAIYSPRLDANFNSARGVQYAQSIVARFRFHMFDSIVTSKEFGSETNIRDPRQRTADTVALLFAAAAGDIKEMQRLIGRGVALDVSDYDSRTALHLSCAEGSLECVRYIVASLLGAAEDDKDGSLSSVPDETVLSPMDRWGRTPLDDALAGRHHNTAQFLLSQGALTGDEIRRRQQLSETGSTGDHSSEVLPISLEHSHAFRHANEDSLLSFIPELSRSQSEVLISPVRVQPTLKNDTDPHCPSGDTVDERSSSVLDDLASSVGSVPSSGTVTPAPESSFDNEVRKVFGGEDIALAAALASSATIESAQNDGEGDPAEDPSSENQADAENQARAA</sequence>
<name>A0A0G4IH72_PLABS</name>
<gene>
    <name evidence="10" type="ORF">PBRA_000255</name>
</gene>
<keyword evidence="4" id="KW-0677">Repeat</keyword>
<dbReference type="GO" id="GO:0006543">
    <property type="term" value="P:L-glutamine catabolic process"/>
    <property type="evidence" value="ECO:0007669"/>
    <property type="project" value="TreeGrafter"/>
</dbReference>
<feature type="domain" description="Glutaminase EF-hand" evidence="9">
    <location>
        <begin position="37"/>
        <end position="117"/>
    </location>
</feature>
<dbReference type="SUPFAM" id="SSF48403">
    <property type="entry name" value="Ankyrin repeat"/>
    <property type="match status" value="1"/>
</dbReference>
<evidence type="ECO:0000256" key="7">
    <source>
        <dbReference type="ARBA" id="ARBA00049534"/>
    </source>
</evidence>
<dbReference type="PANTHER" id="PTHR12544">
    <property type="entry name" value="GLUTAMINASE"/>
    <property type="match status" value="1"/>
</dbReference>
<dbReference type="Proteomes" id="UP000039324">
    <property type="component" value="Unassembled WGS sequence"/>
</dbReference>
<evidence type="ECO:0000313" key="10">
    <source>
        <dbReference type="EMBL" id="CEO94470.1"/>
    </source>
</evidence>
<dbReference type="InterPro" id="IPR002110">
    <property type="entry name" value="Ankyrin_rpt"/>
</dbReference>
<proteinExistence type="inferred from homology"/>
<dbReference type="FunFam" id="3.40.710.10:FF:000005">
    <property type="entry name" value="Glutaminase"/>
    <property type="match status" value="1"/>
</dbReference>
<dbReference type="NCBIfam" id="TIGR03814">
    <property type="entry name" value="Gln_ase"/>
    <property type="match status" value="1"/>
</dbReference>
<dbReference type="InterPro" id="IPR012338">
    <property type="entry name" value="Beta-lactam/transpept-like"/>
</dbReference>
<dbReference type="STRING" id="37360.A0A0G4IH72"/>
<dbReference type="GO" id="GO:0006537">
    <property type="term" value="P:glutamate biosynthetic process"/>
    <property type="evidence" value="ECO:0007669"/>
    <property type="project" value="TreeGrafter"/>
</dbReference>
<feature type="compositionally biased region" description="Low complexity" evidence="8">
    <location>
        <begin position="681"/>
        <end position="695"/>
    </location>
</feature>
<feature type="region of interest" description="Disordered" evidence="8">
    <location>
        <begin position="650"/>
        <end position="674"/>
    </location>
</feature>
<comment type="subunit">
    <text evidence="2">Homotetramer.</text>
</comment>
<dbReference type="InterPro" id="IPR036770">
    <property type="entry name" value="Ankyrin_rpt-contain_sf"/>
</dbReference>
<dbReference type="HAMAP" id="MF_00313">
    <property type="entry name" value="Glutaminase"/>
    <property type="match status" value="1"/>
</dbReference>
<evidence type="ECO:0000256" key="3">
    <source>
        <dbReference type="ARBA" id="ARBA00012918"/>
    </source>
</evidence>
<dbReference type="SMART" id="SM00248">
    <property type="entry name" value="ANK"/>
    <property type="match status" value="3"/>
</dbReference>
<evidence type="ECO:0000256" key="2">
    <source>
        <dbReference type="ARBA" id="ARBA00011881"/>
    </source>
</evidence>
<keyword evidence="5" id="KW-0378">Hydrolase</keyword>
<dbReference type="Gene3D" id="1.10.238.210">
    <property type="match status" value="1"/>
</dbReference>